<dbReference type="InterPro" id="IPR003602">
    <property type="entry name" value="Topo_IA_DNA-bd_dom"/>
</dbReference>
<dbReference type="GO" id="GO:0003677">
    <property type="term" value="F:DNA binding"/>
    <property type="evidence" value="ECO:0007669"/>
    <property type="project" value="UniProtKB-KW"/>
</dbReference>
<dbReference type="GO" id="GO:0006265">
    <property type="term" value="P:DNA topological change"/>
    <property type="evidence" value="ECO:0007669"/>
    <property type="project" value="InterPro"/>
</dbReference>
<dbReference type="GO" id="GO:0006310">
    <property type="term" value="P:DNA recombination"/>
    <property type="evidence" value="ECO:0007669"/>
    <property type="project" value="TreeGrafter"/>
</dbReference>
<dbReference type="InterPro" id="IPR013826">
    <property type="entry name" value="Topo_IA_cen_sub3"/>
</dbReference>
<reference evidence="5 6" key="1">
    <citation type="submission" date="2018-09" db="EMBL/GenBank/DDBJ databases">
        <title>Phylogeny of the Shewanellaceae, and recommendation for two new genera, Pseudoshewanella and Parashewanella.</title>
        <authorList>
            <person name="Wang G."/>
        </authorList>
    </citation>
    <scope>NUCLEOTIDE SEQUENCE [LARGE SCALE GENOMIC DNA]</scope>
    <source>
        <strain evidence="5 6">C51</strain>
    </source>
</reference>
<dbReference type="Pfam" id="PF01131">
    <property type="entry name" value="Topoisom_bac"/>
    <property type="match status" value="1"/>
</dbReference>
<dbReference type="InterPro" id="IPR013824">
    <property type="entry name" value="Topo_IA_cen_sub1"/>
</dbReference>
<dbReference type="SUPFAM" id="SSF56712">
    <property type="entry name" value="Prokaryotic type I DNA topoisomerase"/>
    <property type="match status" value="1"/>
</dbReference>
<dbReference type="GO" id="GO:0043597">
    <property type="term" value="C:cytoplasmic replication fork"/>
    <property type="evidence" value="ECO:0007669"/>
    <property type="project" value="TreeGrafter"/>
</dbReference>
<protein>
    <recommendedName>
        <fullName evidence="4">Topo IA-type catalytic domain-containing protein</fullName>
    </recommendedName>
</protein>
<dbReference type="PROSITE" id="PS00396">
    <property type="entry name" value="TOPO_IA_1"/>
    <property type="match status" value="1"/>
</dbReference>
<keyword evidence="1" id="KW-0799">Topoisomerase</keyword>
<evidence type="ECO:0000313" key="5">
    <source>
        <dbReference type="EMBL" id="RLV58856.1"/>
    </source>
</evidence>
<dbReference type="InterPro" id="IPR023406">
    <property type="entry name" value="Topo_IA_AS"/>
</dbReference>
<sequence length="414" mass="46374">MSNLDPFALACQPYMDEEGRVLAKGLAENVVSRIGDQAAEITKLETKDKKQNPPLTYNLSSLQIDCAKRFAMSAQDVLSICQSLYEKHKLITYPRSDSRYLPKEQLQLASSVVAAVVANASELVSNIPQPNTNLKSKVWNDSKVDAHHAIVPTEKRVDLTKLSANESKVYQQVARQYLAQFYPAYLYQETQVEVTIAGGKFSCKSKTEQSLGWKSLFKSSTKENSPDRTETQLLPPLTLGQKLTCTHGELLEKQTQPPKHFTDATLLSAMTGINRFVQDPEIKKVLKETDGLGTEATRAGIIELLFKRGFMKRQGKTILATEAGIGLIKSLPDNVSQPDMTALWESSLEAISRKETRYQDFMLPMQHQLHQLIEIACQQLPTALQGVKSTQSKKRFYRKKSTFRKGKTSSKKSI</sequence>
<feature type="domain" description="Topo IA-type catalytic" evidence="4">
    <location>
        <begin position="1"/>
        <end position="373"/>
    </location>
</feature>
<proteinExistence type="predicted"/>
<dbReference type="AlphaFoldDB" id="A0A3L8PU63"/>
<keyword evidence="3" id="KW-0413">Isomerase</keyword>
<dbReference type="Gene3D" id="2.70.20.10">
    <property type="entry name" value="Topoisomerase I, domain 3"/>
    <property type="match status" value="1"/>
</dbReference>
<dbReference type="InterPro" id="IPR023405">
    <property type="entry name" value="Topo_IA_core_domain"/>
</dbReference>
<dbReference type="Gene3D" id="1.10.460.10">
    <property type="entry name" value="Topoisomerase I, domain 2"/>
    <property type="match status" value="1"/>
</dbReference>
<dbReference type="Gene3D" id="1.10.290.10">
    <property type="entry name" value="Topoisomerase I, domain 4"/>
    <property type="match status" value="1"/>
</dbReference>
<dbReference type="InterPro" id="IPR013497">
    <property type="entry name" value="Topo_IA_cen"/>
</dbReference>
<dbReference type="InterPro" id="IPR013825">
    <property type="entry name" value="Topo_IA_cen_sub2"/>
</dbReference>
<name>A0A3L8PU63_9GAMM</name>
<keyword evidence="2" id="KW-0238">DNA-binding</keyword>
<keyword evidence="6" id="KW-1185">Reference proteome</keyword>
<dbReference type="PANTHER" id="PTHR11390">
    <property type="entry name" value="PROKARYOTIC DNA TOPOISOMERASE"/>
    <property type="match status" value="1"/>
</dbReference>
<organism evidence="5 6">
    <name type="scientific">Parashewanella curva</name>
    <dbReference type="NCBI Taxonomy" id="2338552"/>
    <lineage>
        <taxon>Bacteria</taxon>
        <taxon>Pseudomonadati</taxon>
        <taxon>Pseudomonadota</taxon>
        <taxon>Gammaproteobacteria</taxon>
        <taxon>Alteromonadales</taxon>
        <taxon>Shewanellaceae</taxon>
        <taxon>Parashewanella</taxon>
    </lineage>
</organism>
<dbReference type="GO" id="GO:0006281">
    <property type="term" value="P:DNA repair"/>
    <property type="evidence" value="ECO:0007669"/>
    <property type="project" value="TreeGrafter"/>
</dbReference>
<dbReference type="SMART" id="SM00437">
    <property type="entry name" value="TOP1Ac"/>
    <property type="match status" value="1"/>
</dbReference>
<evidence type="ECO:0000259" key="4">
    <source>
        <dbReference type="PROSITE" id="PS52039"/>
    </source>
</evidence>
<evidence type="ECO:0000256" key="3">
    <source>
        <dbReference type="ARBA" id="ARBA00023235"/>
    </source>
</evidence>
<evidence type="ECO:0000256" key="2">
    <source>
        <dbReference type="ARBA" id="ARBA00023125"/>
    </source>
</evidence>
<evidence type="ECO:0000256" key="1">
    <source>
        <dbReference type="ARBA" id="ARBA00023029"/>
    </source>
</evidence>
<dbReference type="Proteomes" id="UP000281474">
    <property type="component" value="Unassembled WGS sequence"/>
</dbReference>
<accession>A0A3L8PU63</accession>
<evidence type="ECO:0000313" key="6">
    <source>
        <dbReference type="Proteomes" id="UP000281474"/>
    </source>
</evidence>
<dbReference type="PRINTS" id="PR00417">
    <property type="entry name" value="PRTPISMRASEI"/>
</dbReference>
<dbReference type="InterPro" id="IPR000380">
    <property type="entry name" value="Topo_IA"/>
</dbReference>
<dbReference type="OrthoDB" id="9803554at2"/>
<dbReference type="FunFam" id="1.10.290.10:FF:000004">
    <property type="entry name" value="DNA topoisomerase 3"/>
    <property type="match status" value="1"/>
</dbReference>
<gene>
    <name evidence="5" type="ORF">D5018_15245</name>
</gene>
<dbReference type="GO" id="GO:0003917">
    <property type="term" value="F:DNA topoisomerase type I (single strand cut, ATP-independent) activity"/>
    <property type="evidence" value="ECO:0007669"/>
    <property type="project" value="InterPro"/>
</dbReference>
<dbReference type="PROSITE" id="PS52039">
    <property type="entry name" value="TOPO_IA_2"/>
    <property type="match status" value="1"/>
</dbReference>
<dbReference type="EMBL" id="QZEI01000053">
    <property type="protein sequence ID" value="RLV58856.1"/>
    <property type="molecule type" value="Genomic_DNA"/>
</dbReference>
<comment type="caution">
    <text evidence="5">The sequence shown here is derived from an EMBL/GenBank/DDBJ whole genome shotgun (WGS) entry which is preliminary data.</text>
</comment>
<dbReference type="PANTHER" id="PTHR11390:SF21">
    <property type="entry name" value="DNA TOPOISOMERASE 3-ALPHA"/>
    <property type="match status" value="1"/>
</dbReference>